<name>A0A291PAM5_9GAMM</name>
<dbReference type="InterPro" id="IPR009057">
    <property type="entry name" value="Homeodomain-like_sf"/>
</dbReference>
<keyword evidence="2" id="KW-0238">DNA-binding</keyword>
<evidence type="ECO:0000256" key="4">
    <source>
        <dbReference type="ARBA" id="ARBA00023163"/>
    </source>
</evidence>
<dbReference type="PANTHER" id="PTHR46796:SF2">
    <property type="entry name" value="TRANSCRIPTIONAL REGULATORY PROTEIN"/>
    <property type="match status" value="1"/>
</dbReference>
<proteinExistence type="predicted"/>
<keyword evidence="7" id="KW-1185">Reference proteome</keyword>
<feature type="domain" description="HTH araC/xylS-type" evidence="5">
    <location>
        <begin position="176"/>
        <end position="273"/>
    </location>
</feature>
<organism evidence="6 7">
    <name type="scientific">Halomonas beimenensis</name>
    <dbReference type="NCBI Taxonomy" id="475662"/>
    <lineage>
        <taxon>Bacteria</taxon>
        <taxon>Pseudomonadati</taxon>
        <taxon>Pseudomonadota</taxon>
        <taxon>Gammaproteobacteria</taxon>
        <taxon>Oceanospirillales</taxon>
        <taxon>Halomonadaceae</taxon>
        <taxon>Halomonas</taxon>
    </lineage>
</organism>
<dbReference type="SUPFAM" id="SSF46689">
    <property type="entry name" value="Homeodomain-like"/>
    <property type="match status" value="2"/>
</dbReference>
<keyword evidence="1" id="KW-0805">Transcription regulation</keyword>
<dbReference type="KEGG" id="hbe:BEI_2979"/>
<dbReference type="InterPro" id="IPR050204">
    <property type="entry name" value="AraC_XylS_family_regulators"/>
</dbReference>
<keyword evidence="3" id="KW-0010">Activator</keyword>
<dbReference type="EMBL" id="CP021435">
    <property type="protein sequence ID" value="ATJ83966.1"/>
    <property type="molecule type" value="Genomic_DNA"/>
</dbReference>
<dbReference type="InterPro" id="IPR018062">
    <property type="entry name" value="HTH_AraC-typ_CS"/>
</dbReference>
<dbReference type="InterPro" id="IPR018060">
    <property type="entry name" value="HTH_AraC"/>
</dbReference>
<dbReference type="Gene3D" id="1.10.10.60">
    <property type="entry name" value="Homeodomain-like"/>
    <property type="match status" value="1"/>
</dbReference>
<evidence type="ECO:0000313" key="6">
    <source>
        <dbReference type="EMBL" id="ATJ83966.1"/>
    </source>
</evidence>
<dbReference type="InterPro" id="IPR003313">
    <property type="entry name" value="AraC-bd"/>
</dbReference>
<dbReference type="PANTHER" id="PTHR46796">
    <property type="entry name" value="HTH-TYPE TRANSCRIPTIONAL ACTIVATOR RHAS-RELATED"/>
    <property type="match status" value="1"/>
</dbReference>
<dbReference type="PROSITE" id="PS01124">
    <property type="entry name" value="HTH_ARAC_FAMILY_2"/>
    <property type="match status" value="1"/>
</dbReference>
<dbReference type="PROSITE" id="PS00041">
    <property type="entry name" value="HTH_ARAC_FAMILY_1"/>
    <property type="match status" value="1"/>
</dbReference>
<dbReference type="GO" id="GO:0043565">
    <property type="term" value="F:sequence-specific DNA binding"/>
    <property type="evidence" value="ECO:0007669"/>
    <property type="project" value="InterPro"/>
</dbReference>
<dbReference type="AlphaFoldDB" id="A0A291PAM5"/>
<keyword evidence="4" id="KW-0804">Transcription</keyword>
<dbReference type="GO" id="GO:0003700">
    <property type="term" value="F:DNA-binding transcription factor activity"/>
    <property type="evidence" value="ECO:0007669"/>
    <property type="project" value="InterPro"/>
</dbReference>
<reference evidence="6 7" key="1">
    <citation type="journal article" date="2017" name="Sci. Rep.">
        <title>Revealing the Saline Adaptation Strategies of the Halophilic Bacterium Halomonas beimenensis through High-throughput Omics and Transposon Mutagenesis Approaches.</title>
        <authorList>
            <person name="Chen Y.H."/>
            <person name="Lin S.S."/>
            <person name="Shyu Y.T."/>
        </authorList>
    </citation>
    <scope>NUCLEOTIDE SEQUENCE [LARGE SCALE GENOMIC DNA]</scope>
    <source>
        <strain evidence="6 7">NTU-111</strain>
    </source>
</reference>
<protein>
    <submittedName>
        <fullName evidence="6">Transcriptional regulator, AraC family</fullName>
    </submittedName>
</protein>
<accession>A0A291PAM5</accession>
<evidence type="ECO:0000259" key="5">
    <source>
        <dbReference type="PROSITE" id="PS01124"/>
    </source>
</evidence>
<evidence type="ECO:0000313" key="7">
    <source>
        <dbReference type="Proteomes" id="UP000219993"/>
    </source>
</evidence>
<dbReference type="PRINTS" id="PR00032">
    <property type="entry name" value="HTHARAC"/>
</dbReference>
<dbReference type="InterPro" id="IPR020449">
    <property type="entry name" value="Tscrpt_reg_AraC-type_HTH"/>
</dbReference>
<dbReference type="Pfam" id="PF12833">
    <property type="entry name" value="HTH_18"/>
    <property type="match status" value="1"/>
</dbReference>
<dbReference type="InterPro" id="IPR037923">
    <property type="entry name" value="HTH-like"/>
</dbReference>
<dbReference type="Pfam" id="PF02311">
    <property type="entry name" value="AraC_binding"/>
    <property type="match status" value="1"/>
</dbReference>
<dbReference type="SUPFAM" id="SSF51215">
    <property type="entry name" value="Regulatory protein AraC"/>
    <property type="match status" value="1"/>
</dbReference>
<dbReference type="SMART" id="SM00342">
    <property type="entry name" value="HTH_ARAC"/>
    <property type="match status" value="1"/>
</dbReference>
<dbReference type="RefSeq" id="WP_097790218.1">
    <property type="nucleotide sequence ID" value="NZ_BAAADT010000018.1"/>
</dbReference>
<evidence type="ECO:0000256" key="3">
    <source>
        <dbReference type="ARBA" id="ARBA00023159"/>
    </source>
</evidence>
<evidence type="ECO:0000256" key="2">
    <source>
        <dbReference type="ARBA" id="ARBA00023125"/>
    </source>
</evidence>
<dbReference type="OrthoDB" id="9809338at2"/>
<dbReference type="Proteomes" id="UP000219993">
    <property type="component" value="Chromosome"/>
</dbReference>
<gene>
    <name evidence="6" type="ORF">BEI_2979</name>
</gene>
<sequence>MAHPHDAQGFWRDPALPFLEARRVTDGRRVCYAKHSHETFSIGAITGGVSTYWNQGHEEAVGPGSVVVMNPGDVHACNPIDDRPWSYDMLYLDAAWLAGLQHELEAPAPRDFAMFATRSSAQPGLHRDLTALCDTLFDPDATRLARETEATAFGLEMQRRLAPRARVAGGDPRGLRRAADFIDAHCTQAIGLDDICRAAGLSRSYLVRRFKAHFGLTPHAFLIDRRIRLGRDELRRGRPIAEVAMNCGFADQAHFQRTFKRLLAATPGQYAQSLAITR</sequence>
<evidence type="ECO:0000256" key="1">
    <source>
        <dbReference type="ARBA" id="ARBA00023015"/>
    </source>
</evidence>